<gene>
    <name evidence="1" type="ORF">HNP81_003356</name>
</gene>
<comment type="caution">
    <text evidence="1">The sequence shown here is derived from an EMBL/GenBank/DDBJ whole genome shotgun (WGS) entry which is preliminary data.</text>
</comment>
<sequence length="66" mass="7834">MIYQNVLSIVETHLYYHKGTPVEDVCDLGFKGNDNLTLLFLDTYIEKIRKVYEHAKNNKLFKHTNF</sequence>
<dbReference type="EMBL" id="JACJHX010000011">
    <property type="protein sequence ID" value="MBA9028042.1"/>
    <property type="molecule type" value="Genomic_DNA"/>
</dbReference>
<name>A0ABR6CSN8_9BACI</name>
<dbReference type="Proteomes" id="UP000626697">
    <property type="component" value="Unassembled WGS sequence"/>
</dbReference>
<evidence type="ECO:0000313" key="2">
    <source>
        <dbReference type="Proteomes" id="UP000626697"/>
    </source>
</evidence>
<reference evidence="1 2" key="1">
    <citation type="submission" date="2020-08" db="EMBL/GenBank/DDBJ databases">
        <title>Genomic Encyclopedia of Type Strains, Phase IV (KMG-IV): sequencing the most valuable type-strain genomes for metagenomic binning, comparative biology and taxonomic classification.</title>
        <authorList>
            <person name="Goeker M."/>
        </authorList>
    </citation>
    <scope>NUCLEOTIDE SEQUENCE [LARGE SCALE GENOMIC DNA]</scope>
    <source>
        <strain evidence="1 2">DSM 105481</strain>
    </source>
</reference>
<keyword evidence="2" id="KW-1185">Reference proteome</keyword>
<organism evidence="1 2">
    <name type="scientific">Peribacillus huizhouensis</name>
    <dbReference type="NCBI Taxonomy" id="1501239"/>
    <lineage>
        <taxon>Bacteria</taxon>
        <taxon>Bacillati</taxon>
        <taxon>Bacillota</taxon>
        <taxon>Bacilli</taxon>
        <taxon>Bacillales</taxon>
        <taxon>Bacillaceae</taxon>
        <taxon>Peribacillus</taxon>
    </lineage>
</organism>
<protein>
    <submittedName>
        <fullName evidence="1">Uncharacterized protein (DUF952 family)</fullName>
    </submittedName>
</protein>
<evidence type="ECO:0000313" key="1">
    <source>
        <dbReference type="EMBL" id="MBA9028042.1"/>
    </source>
</evidence>
<accession>A0ABR6CSN8</accession>
<proteinExistence type="predicted"/>